<dbReference type="Proteomes" id="UP001516400">
    <property type="component" value="Unassembled WGS sequence"/>
</dbReference>
<name>A0ABD2N738_9CUCU</name>
<reference evidence="1 2" key="1">
    <citation type="journal article" date="2021" name="BMC Biol.">
        <title>Horizontally acquired antibacterial genes associated with adaptive radiation of ladybird beetles.</title>
        <authorList>
            <person name="Li H.S."/>
            <person name="Tang X.F."/>
            <person name="Huang Y.H."/>
            <person name="Xu Z.Y."/>
            <person name="Chen M.L."/>
            <person name="Du X.Y."/>
            <person name="Qiu B.Y."/>
            <person name="Chen P.T."/>
            <person name="Zhang W."/>
            <person name="Slipinski A."/>
            <person name="Escalona H.E."/>
            <person name="Waterhouse R.M."/>
            <person name="Zwick A."/>
            <person name="Pang H."/>
        </authorList>
    </citation>
    <scope>NUCLEOTIDE SEQUENCE [LARGE SCALE GENOMIC DNA]</scope>
    <source>
        <strain evidence="1">SYSU2018</strain>
    </source>
</reference>
<feature type="non-terminal residue" evidence="1">
    <location>
        <position position="1"/>
    </location>
</feature>
<organism evidence="1 2">
    <name type="scientific">Cryptolaemus montrouzieri</name>
    <dbReference type="NCBI Taxonomy" id="559131"/>
    <lineage>
        <taxon>Eukaryota</taxon>
        <taxon>Metazoa</taxon>
        <taxon>Ecdysozoa</taxon>
        <taxon>Arthropoda</taxon>
        <taxon>Hexapoda</taxon>
        <taxon>Insecta</taxon>
        <taxon>Pterygota</taxon>
        <taxon>Neoptera</taxon>
        <taxon>Endopterygota</taxon>
        <taxon>Coleoptera</taxon>
        <taxon>Polyphaga</taxon>
        <taxon>Cucujiformia</taxon>
        <taxon>Coccinelloidea</taxon>
        <taxon>Coccinellidae</taxon>
        <taxon>Scymninae</taxon>
        <taxon>Scymnini</taxon>
        <taxon>Cryptolaemus</taxon>
    </lineage>
</organism>
<dbReference type="AlphaFoldDB" id="A0ABD2N738"/>
<evidence type="ECO:0000313" key="1">
    <source>
        <dbReference type="EMBL" id="KAL3274319.1"/>
    </source>
</evidence>
<comment type="caution">
    <text evidence="1">The sequence shown here is derived from an EMBL/GenBank/DDBJ whole genome shotgun (WGS) entry which is preliminary data.</text>
</comment>
<proteinExistence type="predicted"/>
<feature type="non-terminal residue" evidence="1">
    <location>
        <position position="117"/>
    </location>
</feature>
<dbReference type="EMBL" id="JABFTP020000062">
    <property type="protein sequence ID" value="KAL3274319.1"/>
    <property type="molecule type" value="Genomic_DNA"/>
</dbReference>
<gene>
    <name evidence="1" type="ORF">HHI36_015720</name>
</gene>
<evidence type="ECO:0000313" key="2">
    <source>
        <dbReference type="Proteomes" id="UP001516400"/>
    </source>
</evidence>
<keyword evidence="2" id="KW-1185">Reference proteome</keyword>
<sequence length="117" mass="13210">RILLFFCEECVDSFKQVPNLTKKISDMQPQIVSLKEEVDRLKSNGRDGKSRPAKAVFSGPDKVAAILKNKKKIVESSTQKISIGSDQTPLRRKILSGLRQQIEDRRVNGERGLTLRC</sequence>
<accession>A0ABD2N738</accession>
<protein>
    <submittedName>
        <fullName evidence="1">Uncharacterized protein</fullName>
    </submittedName>
</protein>